<evidence type="ECO:0000256" key="1">
    <source>
        <dbReference type="ARBA" id="ARBA00012493"/>
    </source>
</evidence>
<dbReference type="PANTHER" id="PTHR34047">
    <property type="entry name" value="NUCLEAR INTRON MATURASE 1, MITOCHONDRIAL-RELATED"/>
    <property type="match status" value="1"/>
</dbReference>
<dbReference type="CDD" id="cd03487">
    <property type="entry name" value="RT_Bac_retron_II"/>
    <property type="match status" value="1"/>
</dbReference>
<dbReference type="PRINTS" id="PR00866">
    <property type="entry name" value="RNADNAPOLMS"/>
</dbReference>
<dbReference type="InterPro" id="IPR000123">
    <property type="entry name" value="Reverse_transcriptase_msDNA"/>
</dbReference>
<accession>A0A3S0WZB9</accession>
<proteinExistence type="inferred from homology"/>
<dbReference type="EC" id="2.7.7.49" evidence="1"/>
<dbReference type="SUPFAM" id="SSF50494">
    <property type="entry name" value="Trypsin-like serine proteases"/>
    <property type="match status" value="1"/>
</dbReference>
<name>A0A3S0WZB9_9GAMM</name>
<evidence type="ECO:0000313" key="11">
    <source>
        <dbReference type="Proteomes" id="UP000286912"/>
    </source>
</evidence>
<dbReference type="EMBL" id="RZHD01000010">
    <property type="protein sequence ID" value="RUR43351.1"/>
    <property type="molecule type" value="Genomic_DNA"/>
</dbReference>
<dbReference type="Pfam" id="PF00078">
    <property type="entry name" value="RVT_1"/>
    <property type="match status" value="1"/>
</dbReference>
<dbReference type="PANTHER" id="PTHR34047:SF7">
    <property type="entry name" value="RNA-DIRECTED DNA POLYMERASE"/>
    <property type="match status" value="1"/>
</dbReference>
<keyword evidence="4" id="KW-0479">Metal-binding</keyword>
<comment type="catalytic activity">
    <reaction evidence="8">
        <text>DNA(n) + a 2'-deoxyribonucleoside 5'-triphosphate = DNA(n+1) + diphosphate</text>
        <dbReference type="Rhea" id="RHEA:22508"/>
        <dbReference type="Rhea" id="RHEA-COMP:17339"/>
        <dbReference type="Rhea" id="RHEA-COMP:17340"/>
        <dbReference type="ChEBI" id="CHEBI:33019"/>
        <dbReference type="ChEBI" id="CHEBI:61560"/>
        <dbReference type="ChEBI" id="CHEBI:173112"/>
        <dbReference type="EC" id="2.7.7.49"/>
    </reaction>
</comment>
<dbReference type="OrthoDB" id="7055795at2"/>
<protein>
    <recommendedName>
        <fullName evidence="1">RNA-directed DNA polymerase</fullName>
        <ecNumber evidence="1">2.7.7.49</ecNumber>
    </recommendedName>
</protein>
<evidence type="ECO:0000256" key="8">
    <source>
        <dbReference type="ARBA" id="ARBA00048173"/>
    </source>
</evidence>
<dbReference type="Proteomes" id="UP000286912">
    <property type="component" value="Unassembled WGS sequence"/>
</dbReference>
<keyword evidence="11" id="KW-1185">Reference proteome</keyword>
<keyword evidence="3" id="KW-0548">Nucleotidyltransferase</keyword>
<evidence type="ECO:0000256" key="6">
    <source>
        <dbReference type="ARBA" id="ARBA00022918"/>
    </source>
</evidence>
<keyword evidence="6" id="KW-0695">RNA-directed DNA polymerase</keyword>
<dbReference type="GO" id="GO:0003723">
    <property type="term" value="F:RNA binding"/>
    <property type="evidence" value="ECO:0007669"/>
    <property type="project" value="InterPro"/>
</dbReference>
<dbReference type="GO" id="GO:0046872">
    <property type="term" value="F:metal ion binding"/>
    <property type="evidence" value="ECO:0007669"/>
    <property type="project" value="UniProtKB-KW"/>
</dbReference>
<evidence type="ECO:0000313" key="10">
    <source>
        <dbReference type="EMBL" id="RUR43351.1"/>
    </source>
</evidence>
<dbReference type="AlphaFoldDB" id="A0A3S0WZB9"/>
<keyword evidence="5" id="KW-0460">Magnesium</keyword>
<evidence type="ECO:0000259" key="9">
    <source>
        <dbReference type="Pfam" id="PF00078"/>
    </source>
</evidence>
<feature type="domain" description="Reverse transcriptase" evidence="9">
    <location>
        <begin position="72"/>
        <end position="263"/>
    </location>
</feature>
<organism evidence="10 11">
    <name type="scientific">Vreelandella populi</name>
    <dbReference type="NCBI Taxonomy" id="2498858"/>
    <lineage>
        <taxon>Bacteria</taxon>
        <taxon>Pseudomonadati</taxon>
        <taxon>Pseudomonadota</taxon>
        <taxon>Gammaproteobacteria</taxon>
        <taxon>Oceanospirillales</taxon>
        <taxon>Halomonadaceae</taxon>
        <taxon>Vreelandella</taxon>
    </lineage>
</organism>
<evidence type="ECO:0000256" key="2">
    <source>
        <dbReference type="ARBA" id="ARBA00022679"/>
    </source>
</evidence>
<dbReference type="Gene3D" id="2.40.10.10">
    <property type="entry name" value="Trypsin-like serine proteases"/>
    <property type="match status" value="2"/>
</dbReference>
<dbReference type="InterPro" id="IPR051083">
    <property type="entry name" value="GrpII_Intron_Splice-Mob/Def"/>
</dbReference>
<comment type="caution">
    <text evidence="10">The sequence shown here is derived from an EMBL/GenBank/DDBJ whole genome shotgun (WGS) entry which is preliminary data.</text>
</comment>
<dbReference type="InterPro" id="IPR043504">
    <property type="entry name" value="Peptidase_S1_PA_chymotrypsin"/>
</dbReference>
<evidence type="ECO:0000256" key="5">
    <source>
        <dbReference type="ARBA" id="ARBA00022842"/>
    </source>
</evidence>
<keyword evidence="2" id="KW-0808">Transferase</keyword>
<evidence type="ECO:0000256" key="3">
    <source>
        <dbReference type="ARBA" id="ARBA00022695"/>
    </source>
</evidence>
<dbReference type="Pfam" id="PF13365">
    <property type="entry name" value="Trypsin_2"/>
    <property type="match status" value="1"/>
</dbReference>
<dbReference type="InterPro" id="IPR000477">
    <property type="entry name" value="RT_dom"/>
</dbReference>
<dbReference type="InterPro" id="IPR009003">
    <property type="entry name" value="Peptidase_S1_PA"/>
</dbReference>
<sequence>MPITSAQIAASGTPLRLKCKLVMRKVKPKRRPMLDTKTTPHELAVLLGTTYSKLCYTLYKKHTDNLYKDFTIPKKNGGVRKISSPKPILKNLQSKLKLLLDDIYRPHPSASAFIANRGLIYNTTPHIKKALIFNIDLKSFYGSIHFGRVKGMLISKPYCLREDTAQLIAHICCYYKTIPQGAPTSTTISNMICRRLDRELSFLAKKNHAYYTRYADDLTFSFHKIKPNEICAFEDNIWKPSDRLINVISNNTFKINNTKTRGETSRCRQVVTGLKVNTKVNVDRRYIRTTKAMIHSLSLDIESANEYFSSIRKGENEATLETVVAGRINFIGMVKGTECSIYQTLAHKFNNLNIDLKVPTRSNIDTTSQNDNQLKTLEYRKQEKLKKCIWVVSFDGIEGIELDEQLTQGTAFMIKGQKLLTCNHTFEKAGNPSYCLIHRIDDSSIKYYARLVKVDKHRDVALLEIDSKDKVFFDHLEIYFNDDMHSGYKVNLAGFPEYRSGHRDVTVLPSTIIRHEVVSLVKHYSVNSELLGGFSGGPVLNLYNQVVGMVTKGRYISHDKDAGQSTLEGSNSFISAVEFEKFLGSSN</sequence>
<evidence type="ECO:0000256" key="7">
    <source>
        <dbReference type="ARBA" id="ARBA00034120"/>
    </source>
</evidence>
<dbReference type="GO" id="GO:0003964">
    <property type="term" value="F:RNA-directed DNA polymerase activity"/>
    <property type="evidence" value="ECO:0007669"/>
    <property type="project" value="UniProtKB-KW"/>
</dbReference>
<evidence type="ECO:0000256" key="4">
    <source>
        <dbReference type="ARBA" id="ARBA00022723"/>
    </source>
</evidence>
<gene>
    <name evidence="10" type="ORF">ELY37_16675</name>
</gene>
<reference evidence="10 11" key="1">
    <citation type="submission" date="2018-12" db="EMBL/GenBank/DDBJ databases">
        <title>three novel Halomonas strain isolated from plants.</title>
        <authorList>
            <person name="Sun C."/>
        </authorList>
    </citation>
    <scope>NUCLEOTIDE SEQUENCE [LARGE SCALE GENOMIC DNA]</scope>
    <source>
        <strain evidence="10 11">RC</strain>
    </source>
</reference>
<comment type="similarity">
    <text evidence="7">Belongs to the bacterial reverse transcriptase family.</text>
</comment>